<dbReference type="PANTHER" id="PTHR30176">
    <property type="entry name" value="FERREDOXIN-TYPE PROTEIN NAPH"/>
    <property type="match status" value="1"/>
</dbReference>
<dbReference type="Proteomes" id="UP000238081">
    <property type="component" value="Unassembled WGS sequence"/>
</dbReference>
<evidence type="ECO:0000313" key="9">
    <source>
        <dbReference type="EMBL" id="PPV13592.1"/>
    </source>
</evidence>
<keyword evidence="1" id="KW-0813">Transport</keyword>
<dbReference type="Pfam" id="PF12801">
    <property type="entry name" value="Fer4_5"/>
    <property type="match status" value="2"/>
</dbReference>
<evidence type="ECO:0000256" key="4">
    <source>
        <dbReference type="ARBA" id="ARBA00022982"/>
    </source>
</evidence>
<evidence type="ECO:0000313" key="10">
    <source>
        <dbReference type="Proteomes" id="UP000238081"/>
    </source>
</evidence>
<dbReference type="Gene3D" id="3.30.70.20">
    <property type="match status" value="1"/>
</dbReference>
<organism evidence="9 10">
    <name type="scientific">Clostridium butyricum</name>
    <dbReference type="NCBI Taxonomy" id="1492"/>
    <lineage>
        <taxon>Bacteria</taxon>
        <taxon>Bacillati</taxon>
        <taxon>Bacillota</taxon>
        <taxon>Clostridia</taxon>
        <taxon>Eubacteriales</taxon>
        <taxon>Clostridiaceae</taxon>
        <taxon>Clostridium</taxon>
    </lineage>
</organism>
<evidence type="ECO:0000256" key="5">
    <source>
        <dbReference type="ARBA" id="ARBA00023004"/>
    </source>
</evidence>
<reference evidence="9 10" key="1">
    <citation type="submission" date="2016-01" db="EMBL/GenBank/DDBJ databases">
        <title>Characterization of the Clostridium difficile lineages that are prevalent in Hong Kong and China.</title>
        <authorList>
            <person name="Kwok J.S.-L."/>
            <person name="Lam W.-Y."/>
            <person name="Ip M."/>
            <person name="Chan T.-F."/>
            <person name="Hawkey P.M."/>
            <person name="Tsui S.K.-W."/>
        </authorList>
    </citation>
    <scope>NUCLEOTIDE SEQUENCE [LARGE SCALE GENOMIC DNA]</scope>
    <source>
        <strain evidence="9 10">300064</strain>
    </source>
</reference>
<evidence type="ECO:0000256" key="2">
    <source>
        <dbReference type="ARBA" id="ARBA00022485"/>
    </source>
</evidence>
<dbReference type="Pfam" id="PF13187">
    <property type="entry name" value="Fer4_9"/>
    <property type="match status" value="1"/>
</dbReference>
<keyword evidence="3" id="KW-0479">Metal-binding</keyword>
<keyword evidence="7" id="KW-0812">Transmembrane</keyword>
<evidence type="ECO:0000256" key="6">
    <source>
        <dbReference type="ARBA" id="ARBA00023014"/>
    </source>
</evidence>
<feature type="transmembrane region" description="Helical" evidence="7">
    <location>
        <begin position="105"/>
        <end position="130"/>
    </location>
</feature>
<keyword evidence="7" id="KW-0472">Membrane</keyword>
<feature type="transmembrane region" description="Helical" evidence="7">
    <location>
        <begin position="12"/>
        <end position="43"/>
    </location>
</feature>
<accession>A0A2S7F8N3</accession>
<comment type="caution">
    <text evidence="9">The sequence shown here is derived from an EMBL/GenBank/DDBJ whole genome shotgun (WGS) entry which is preliminary data.</text>
</comment>
<dbReference type="AlphaFoldDB" id="A0A2S7F8N3"/>
<dbReference type="PROSITE" id="PS00198">
    <property type="entry name" value="4FE4S_FER_1"/>
    <property type="match status" value="2"/>
</dbReference>
<keyword evidence="6" id="KW-0411">Iron-sulfur</keyword>
<dbReference type="GO" id="GO:0046872">
    <property type="term" value="F:metal ion binding"/>
    <property type="evidence" value="ECO:0007669"/>
    <property type="project" value="UniProtKB-KW"/>
</dbReference>
<dbReference type="SUPFAM" id="SSF54862">
    <property type="entry name" value="4Fe-4S ferredoxins"/>
    <property type="match status" value="1"/>
</dbReference>
<name>A0A2S7F8N3_CLOBU</name>
<evidence type="ECO:0000259" key="8">
    <source>
        <dbReference type="PROSITE" id="PS51379"/>
    </source>
</evidence>
<feature type="domain" description="4Fe-4S ferredoxin-type" evidence="8">
    <location>
        <begin position="184"/>
        <end position="212"/>
    </location>
</feature>
<evidence type="ECO:0000256" key="3">
    <source>
        <dbReference type="ARBA" id="ARBA00022723"/>
    </source>
</evidence>
<dbReference type="RefSeq" id="WP_043662148.1">
    <property type="nucleotide sequence ID" value="NZ_JSEG01000002.1"/>
</dbReference>
<dbReference type="GO" id="GO:0005886">
    <property type="term" value="C:plasma membrane"/>
    <property type="evidence" value="ECO:0007669"/>
    <property type="project" value="TreeGrafter"/>
</dbReference>
<dbReference type="InterPro" id="IPR017896">
    <property type="entry name" value="4Fe4S_Fe-S-bd"/>
</dbReference>
<keyword evidence="2" id="KW-0004">4Fe-4S</keyword>
<feature type="domain" description="4Fe-4S ferredoxin-type" evidence="8">
    <location>
        <begin position="155"/>
        <end position="183"/>
    </location>
</feature>
<proteinExistence type="predicted"/>
<sequence>MNKFYKKYGYFLLLFFLIISLFDMRFAIAAIICMAAPVLFAVIGKGRYWCGNYCPRGNFYDNILIKISPKRKVPKFFKNTIFRIFMVLFIITNFSIGVYKNWGNLYGIGFVFYKIIVITTIVAIILGVIYNERTWCNFCPMGTISYAIAKYRGRKTNLYVSDTCVGCNLCSKQCPMGISPKEYKDGTVTDSDCILCQKCVYKCPKNSIIIKK</sequence>
<dbReference type="EMBL" id="LRDH01000118">
    <property type="protein sequence ID" value="PPV13592.1"/>
    <property type="molecule type" value="Genomic_DNA"/>
</dbReference>
<protein>
    <submittedName>
        <fullName evidence="9">4Fe-4S binding protein</fullName>
    </submittedName>
</protein>
<dbReference type="InterPro" id="IPR017900">
    <property type="entry name" value="4Fe4S_Fe_S_CS"/>
</dbReference>
<keyword evidence="4" id="KW-0249">Electron transport</keyword>
<dbReference type="GO" id="GO:0051539">
    <property type="term" value="F:4 iron, 4 sulfur cluster binding"/>
    <property type="evidence" value="ECO:0007669"/>
    <property type="project" value="UniProtKB-KW"/>
</dbReference>
<dbReference type="PANTHER" id="PTHR30176:SF3">
    <property type="entry name" value="FERREDOXIN-TYPE PROTEIN NAPH"/>
    <property type="match status" value="1"/>
</dbReference>
<gene>
    <name evidence="9" type="ORF">AWN73_03400</name>
</gene>
<keyword evidence="5" id="KW-0408">Iron</keyword>
<keyword evidence="7" id="KW-1133">Transmembrane helix</keyword>
<evidence type="ECO:0000256" key="7">
    <source>
        <dbReference type="SAM" id="Phobius"/>
    </source>
</evidence>
<evidence type="ECO:0000256" key="1">
    <source>
        <dbReference type="ARBA" id="ARBA00022448"/>
    </source>
</evidence>
<dbReference type="InterPro" id="IPR051684">
    <property type="entry name" value="Electron_Trans/Redox"/>
</dbReference>
<dbReference type="PROSITE" id="PS51379">
    <property type="entry name" value="4FE4S_FER_2"/>
    <property type="match status" value="2"/>
</dbReference>
<feature type="transmembrane region" description="Helical" evidence="7">
    <location>
        <begin position="80"/>
        <end position="99"/>
    </location>
</feature>